<dbReference type="Gene3D" id="1.10.10.60">
    <property type="entry name" value="Homeodomain-like"/>
    <property type="match status" value="2"/>
</dbReference>
<organism evidence="5 6">
    <name type="scientific">Pontibacter qinzhouensis</name>
    <dbReference type="NCBI Taxonomy" id="2603253"/>
    <lineage>
        <taxon>Bacteria</taxon>
        <taxon>Pseudomonadati</taxon>
        <taxon>Bacteroidota</taxon>
        <taxon>Cytophagia</taxon>
        <taxon>Cytophagales</taxon>
        <taxon>Hymenobacteraceae</taxon>
        <taxon>Pontibacter</taxon>
    </lineage>
</organism>
<dbReference type="CDD" id="cd06986">
    <property type="entry name" value="cupin_MmsR-like_N"/>
    <property type="match status" value="1"/>
</dbReference>
<keyword evidence="2" id="KW-0238">DNA-binding</keyword>
<dbReference type="PANTHER" id="PTHR43280">
    <property type="entry name" value="ARAC-FAMILY TRANSCRIPTIONAL REGULATOR"/>
    <property type="match status" value="1"/>
</dbReference>
<gene>
    <name evidence="5" type="ORF">FVR03_13840</name>
</gene>
<evidence type="ECO:0000256" key="2">
    <source>
        <dbReference type="ARBA" id="ARBA00023125"/>
    </source>
</evidence>
<evidence type="ECO:0000256" key="1">
    <source>
        <dbReference type="ARBA" id="ARBA00023015"/>
    </source>
</evidence>
<dbReference type="InterPro" id="IPR003313">
    <property type="entry name" value="AraC-bd"/>
</dbReference>
<dbReference type="InterPro" id="IPR020449">
    <property type="entry name" value="Tscrpt_reg_AraC-type_HTH"/>
</dbReference>
<evidence type="ECO:0000259" key="4">
    <source>
        <dbReference type="PROSITE" id="PS01124"/>
    </source>
</evidence>
<dbReference type="Proteomes" id="UP000321926">
    <property type="component" value="Unassembled WGS sequence"/>
</dbReference>
<dbReference type="AlphaFoldDB" id="A0A5C8K679"/>
<evidence type="ECO:0000256" key="3">
    <source>
        <dbReference type="ARBA" id="ARBA00023163"/>
    </source>
</evidence>
<dbReference type="Gene3D" id="2.60.120.280">
    <property type="entry name" value="Regulatory protein AraC"/>
    <property type="match status" value="1"/>
</dbReference>
<evidence type="ECO:0000313" key="5">
    <source>
        <dbReference type="EMBL" id="TXK44314.1"/>
    </source>
</evidence>
<dbReference type="InterPro" id="IPR018062">
    <property type="entry name" value="HTH_AraC-typ_CS"/>
</dbReference>
<sequence>MDNSPVVPIKIKEGFVGQQMVVLSPDKMKMAKENMLFGYLYPTAVGYYPRASHHDRERPNGSEQYILLYCVGGQGWIEMDGNEIELHANTFYIIPKGLPHHYGSSEKEPWSIYWIHFSGEQAAQFYRRFEVNAGKEAIYIAYKEAWLEEFYSLMASLEDEISSEAAEFIYIKTVKLLSDLIYHDKSQQLAEDDAISASVSYMKKHLKENIQVQELAAQQNLSVSHFSSLFRKKTGFSPIQFFINLKLQKACQFLYFTPLSMKEICQEVGFDDPFYFSRIFKKQMGQAPSDYRKQYKG</sequence>
<evidence type="ECO:0000313" key="6">
    <source>
        <dbReference type="Proteomes" id="UP000321926"/>
    </source>
</evidence>
<accession>A0A5C8K679</accession>
<dbReference type="Pfam" id="PF12833">
    <property type="entry name" value="HTH_18"/>
    <property type="match status" value="1"/>
</dbReference>
<comment type="caution">
    <text evidence="5">The sequence shown here is derived from an EMBL/GenBank/DDBJ whole genome shotgun (WGS) entry which is preliminary data.</text>
</comment>
<protein>
    <submittedName>
        <fullName evidence="5">AraC family transcriptional regulator</fullName>
    </submittedName>
</protein>
<dbReference type="EMBL" id="VRTY01000050">
    <property type="protein sequence ID" value="TXK44314.1"/>
    <property type="molecule type" value="Genomic_DNA"/>
</dbReference>
<proteinExistence type="predicted"/>
<name>A0A5C8K679_9BACT</name>
<dbReference type="SUPFAM" id="SSF46689">
    <property type="entry name" value="Homeodomain-like"/>
    <property type="match status" value="2"/>
</dbReference>
<dbReference type="SUPFAM" id="SSF51215">
    <property type="entry name" value="Regulatory protein AraC"/>
    <property type="match status" value="1"/>
</dbReference>
<dbReference type="InterPro" id="IPR037923">
    <property type="entry name" value="HTH-like"/>
</dbReference>
<dbReference type="Pfam" id="PF02311">
    <property type="entry name" value="AraC_binding"/>
    <property type="match status" value="1"/>
</dbReference>
<dbReference type="PROSITE" id="PS00041">
    <property type="entry name" value="HTH_ARAC_FAMILY_1"/>
    <property type="match status" value="1"/>
</dbReference>
<dbReference type="RefSeq" id="WP_147922351.1">
    <property type="nucleotide sequence ID" value="NZ_VRTY01000050.1"/>
</dbReference>
<dbReference type="PRINTS" id="PR00032">
    <property type="entry name" value="HTHARAC"/>
</dbReference>
<dbReference type="InterPro" id="IPR018060">
    <property type="entry name" value="HTH_AraC"/>
</dbReference>
<keyword evidence="6" id="KW-1185">Reference proteome</keyword>
<dbReference type="GO" id="GO:0043565">
    <property type="term" value="F:sequence-specific DNA binding"/>
    <property type="evidence" value="ECO:0007669"/>
    <property type="project" value="InterPro"/>
</dbReference>
<keyword evidence="1" id="KW-0805">Transcription regulation</keyword>
<dbReference type="PANTHER" id="PTHR43280:SF30">
    <property type="entry name" value="MMSAB OPERON REGULATORY PROTEIN"/>
    <property type="match status" value="1"/>
</dbReference>
<feature type="domain" description="HTH araC/xylS-type" evidence="4">
    <location>
        <begin position="196"/>
        <end position="294"/>
    </location>
</feature>
<dbReference type="SMART" id="SM00342">
    <property type="entry name" value="HTH_ARAC"/>
    <property type="match status" value="1"/>
</dbReference>
<dbReference type="GO" id="GO:0003700">
    <property type="term" value="F:DNA-binding transcription factor activity"/>
    <property type="evidence" value="ECO:0007669"/>
    <property type="project" value="InterPro"/>
</dbReference>
<reference evidence="5 6" key="1">
    <citation type="submission" date="2019-08" db="EMBL/GenBank/DDBJ databases">
        <authorList>
            <person name="Shi S."/>
        </authorList>
    </citation>
    <scope>NUCLEOTIDE SEQUENCE [LARGE SCALE GENOMIC DNA]</scope>
    <source>
        <strain evidence="5 6">GY10130</strain>
    </source>
</reference>
<dbReference type="InterPro" id="IPR009057">
    <property type="entry name" value="Homeodomain-like_sf"/>
</dbReference>
<keyword evidence="3" id="KW-0804">Transcription</keyword>
<dbReference type="OrthoDB" id="629200at2"/>
<dbReference type="PROSITE" id="PS01124">
    <property type="entry name" value="HTH_ARAC_FAMILY_2"/>
    <property type="match status" value="1"/>
</dbReference>